<keyword evidence="5 8" id="KW-1133">Transmembrane helix</keyword>
<proteinExistence type="inferred from homology"/>
<dbReference type="eggNOG" id="COG0848">
    <property type="taxonomic scope" value="Bacteria"/>
</dbReference>
<name>A0A1Q2M4L7_9GAMM</name>
<dbReference type="Gene3D" id="3.30.420.270">
    <property type="match status" value="1"/>
</dbReference>
<accession>A0A1Q2M4L7</accession>
<protein>
    <submittedName>
        <fullName evidence="9">Biopolymer transporter ExbD</fullName>
    </submittedName>
</protein>
<evidence type="ECO:0000256" key="3">
    <source>
        <dbReference type="ARBA" id="ARBA00022475"/>
    </source>
</evidence>
<keyword evidence="7" id="KW-0653">Protein transport</keyword>
<evidence type="ECO:0000256" key="1">
    <source>
        <dbReference type="ARBA" id="ARBA00004162"/>
    </source>
</evidence>
<evidence type="ECO:0000256" key="2">
    <source>
        <dbReference type="ARBA" id="ARBA00005811"/>
    </source>
</evidence>
<keyword evidence="6 8" id="KW-0472">Membrane</keyword>
<keyword evidence="3" id="KW-1003">Cell membrane</keyword>
<dbReference type="KEGG" id="maga:Mag101_08060"/>
<organism evidence="9 10">
    <name type="scientific">Microbulbifer agarilyticus</name>
    <dbReference type="NCBI Taxonomy" id="260552"/>
    <lineage>
        <taxon>Bacteria</taxon>
        <taxon>Pseudomonadati</taxon>
        <taxon>Pseudomonadota</taxon>
        <taxon>Gammaproteobacteria</taxon>
        <taxon>Cellvibrionales</taxon>
        <taxon>Microbulbiferaceae</taxon>
        <taxon>Microbulbifer</taxon>
    </lineage>
</organism>
<dbReference type="InterPro" id="IPR003400">
    <property type="entry name" value="ExbD"/>
</dbReference>
<dbReference type="Proteomes" id="UP000188219">
    <property type="component" value="Chromosome"/>
</dbReference>
<dbReference type="RefSeq" id="WP_077403236.1">
    <property type="nucleotide sequence ID" value="NZ_CP019650.1"/>
</dbReference>
<sequence length="139" mass="15065">MQFRRQSQEQDGVNLTPLIDVVFLLLIFFMVSTTFTKESHLKLNLPEASGPQAEAPPSTVEILINADGSYSVDGRALINKKLATLKSALSEVSAGEYNRPLIITADATAEHQAVVRAMDAAGQLGFVHLSITTRQPGEQ</sequence>
<gene>
    <name evidence="9" type="ORF">Mag101_08060</name>
</gene>
<dbReference type="PANTHER" id="PTHR30558:SF3">
    <property type="entry name" value="BIOPOLYMER TRANSPORT PROTEIN EXBD-RELATED"/>
    <property type="match status" value="1"/>
</dbReference>
<evidence type="ECO:0000256" key="4">
    <source>
        <dbReference type="ARBA" id="ARBA00022692"/>
    </source>
</evidence>
<evidence type="ECO:0000256" key="6">
    <source>
        <dbReference type="ARBA" id="ARBA00023136"/>
    </source>
</evidence>
<dbReference type="GO" id="GO:0022857">
    <property type="term" value="F:transmembrane transporter activity"/>
    <property type="evidence" value="ECO:0007669"/>
    <property type="project" value="InterPro"/>
</dbReference>
<dbReference type="OrthoDB" id="9793581at2"/>
<keyword evidence="10" id="KW-1185">Reference proteome</keyword>
<comment type="similarity">
    <text evidence="2 7">Belongs to the ExbD/TolR family.</text>
</comment>
<dbReference type="EMBL" id="CP019650">
    <property type="protein sequence ID" value="AQQ67600.1"/>
    <property type="molecule type" value="Genomic_DNA"/>
</dbReference>
<dbReference type="GO" id="GO:0005886">
    <property type="term" value="C:plasma membrane"/>
    <property type="evidence" value="ECO:0007669"/>
    <property type="project" value="UniProtKB-SubCell"/>
</dbReference>
<evidence type="ECO:0000256" key="5">
    <source>
        <dbReference type="ARBA" id="ARBA00022989"/>
    </source>
</evidence>
<dbReference type="AlphaFoldDB" id="A0A1Q2M4L7"/>
<dbReference type="STRING" id="260552.Mag101_08060"/>
<evidence type="ECO:0000256" key="7">
    <source>
        <dbReference type="RuleBase" id="RU003879"/>
    </source>
</evidence>
<keyword evidence="4 7" id="KW-0812">Transmembrane</keyword>
<feature type="transmembrane region" description="Helical" evidence="8">
    <location>
        <begin position="12"/>
        <end position="31"/>
    </location>
</feature>
<evidence type="ECO:0000313" key="9">
    <source>
        <dbReference type="EMBL" id="AQQ67600.1"/>
    </source>
</evidence>
<dbReference type="GO" id="GO:0015031">
    <property type="term" value="P:protein transport"/>
    <property type="evidence" value="ECO:0007669"/>
    <property type="project" value="UniProtKB-KW"/>
</dbReference>
<keyword evidence="7" id="KW-0813">Transport</keyword>
<dbReference type="Pfam" id="PF02472">
    <property type="entry name" value="ExbD"/>
    <property type="match status" value="1"/>
</dbReference>
<reference evidence="9" key="1">
    <citation type="submission" date="2017-02" db="EMBL/GenBank/DDBJ databases">
        <title>Genome of Microbulbifer agarilyticus GP101.</title>
        <authorList>
            <person name="Jung J."/>
            <person name="Bae S.S."/>
            <person name="Baek K."/>
        </authorList>
    </citation>
    <scope>NUCLEOTIDE SEQUENCE [LARGE SCALE GENOMIC DNA]</scope>
    <source>
        <strain evidence="9">GP101</strain>
    </source>
</reference>
<evidence type="ECO:0000256" key="8">
    <source>
        <dbReference type="SAM" id="Phobius"/>
    </source>
</evidence>
<dbReference type="PANTHER" id="PTHR30558">
    <property type="entry name" value="EXBD MEMBRANE COMPONENT OF PMF-DRIVEN MACROMOLECULE IMPORT SYSTEM"/>
    <property type="match status" value="1"/>
</dbReference>
<comment type="subcellular location">
    <subcellularLocation>
        <location evidence="1">Cell membrane</location>
        <topology evidence="1">Single-pass membrane protein</topology>
    </subcellularLocation>
    <subcellularLocation>
        <location evidence="7">Cell membrane</location>
        <topology evidence="7">Single-pass type II membrane protein</topology>
    </subcellularLocation>
</comment>
<evidence type="ECO:0000313" key="10">
    <source>
        <dbReference type="Proteomes" id="UP000188219"/>
    </source>
</evidence>